<evidence type="ECO:0000256" key="5">
    <source>
        <dbReference type="ARBA" id="ARBA00023136"/>
    </source>
</evidence>
<feature type="transmembrane region" description="Helical" evidence="6">
    <location>
        <begin position="765"/>
        <end position="786"/>
    </location>
</feature>
<dbReference type="AlphaFoldDB" id="A0A2W5FSS0"/>
<comment type="subcellular location">
    <subcellularLocation>
        <location evidence="1">Cell membrane</location>
        <topology evidence="1">Multi-pass membrane protein</topology>
    </subcellularLocation>
</comment>
<evidence type="ECO:0000256" key="3">
    <source>
        <dbReference type="ARBA" id="ARBA00022692"/>
    </source>
</evidence>
<evidence type="ECO:0000256" key="4">
    <source>
        <dbReference type="ARBA" id="ARBA00022989"/>
    </source>
</evidence>
<dbReference type="GO" id="GO:0005886">
    <property type="term" value="C:plasma membrane"/>
    <property type="evidence" value="ECO:0007669"/>
    <property type="project" value="UniProtKB-SubCell"/>
</dbReference>
<keyword evidence="8" id="KW-0808">Transferase</keyword>
<evidence type="ECO:0000256" key="6">
    <source>
        <dbReference type="SAM" id="Phobius"/>
    </source>
</evidence>
<evidence type="ECO:0000313" key="8">
    <source>
        <dbReference type="EMBL" id="PZP56830.1"/>
    </source>
</evidence>
<keyword evidence="3 6" id="KW-0812">Transmembrane</keyword>
<feature type="domain" description="ABC3 transporter permease C-terminal" evidence="7">
    <location>
        <begin position="263"/>
        <end position="373"/>
    </location>
</feature>
<dbReference type="InterPro" id="IPR038766">
    <property type="entry name" value="Membrane_comp_ABC_pdt"/>
</dbReference>
<dbReference type="PANTHER" id="PTHR30287">
    <property type="entry name" value="MEMBRANE COMPONENT OF PREDICTED ABC SUPERFAMILY METABOLITE UPTAKE TRANSPORTER"/>
    <property type="match status" value="1"/>
</dbReference>
<feature type="transmembrane region" description="Helical" evidence="6">
    <location>
        <begin position="473"/>
        <end position="494"/>
    </location>
</feature>
<feature type="transmembrane region" description="Helical" evidence="6">
    <location>
        <begin position="712"/>
        <end position="734"/>
    </location>
</feature>
<feature type="transmembrane region" description="Helical" evidence="6">
    <location>
        <begin position="353"/>
        <end position="374"/>
    </location>
</feature>
<accession>A0A2W5FSS0</accession>
<reference evidence="8 9" key="1">
    <citation type="submission" date="2017-08" db="EMBL/GenBank/DDBJ databases">
        <title>Infants hospitalized years apart are colonized by the same room-sourced microbial strains.</title>
        <authorList>
            <person name="Brooks B."/>
            <person name="Olm M.R."/>
            <person name="Firek B.A."/>
            <person name="Baker R."/>
            <person name="Thomas B.C."/>
            <person name="Morowitz M.J."/>
            <person name="Banfield J.F."/>
        </authorList>
    </citation>
    <scope>NUCLEOTIDE SEQUENCE [LARGE SCALE GENOMIC DNA]</scope>
    <source>
        <strain evidence="8">S2_006_000_R2_64</strain>
    </source>
</reference>
<name>A0A2W5FSS0_9BACT</name>
<organism evidence="8 9">
    <name type="scientific">Micavibrio aeruginosavorus</name>
    <dbReference type="NCBI Taxonomy" id="349221"/>
    <lineage>
        <taxon>Bacteria</taxon>
        <taxon>Pseudomonadati</taxon>
        <taxon>Bdellovibrionota</taxon>
        <taxon>Bdellovibrionia</taxon>
        <taxon>Bdellovibrionales</taxon>
        <taxon>Pseudobdellovibrionaceae</taxon>
        <taxon>Micavibrio</taxon>
    </lineage>
</organism>
<dbReference type="Pfam" id="PF02687">
    <property type="entry name" value="FtsX"/>
    <property type="match status" value="1"/>
</dbReference>
<feature type="transmembrane region" description="Helical" evidence="6">
    <location>
        <begin position="798"/>
        <end position="822"/>
    </location>
</feature>
<keyword evidence="5 6" id="KW-0472">Membrane</keyword>
<evidence type="ECO:0000256" key="1">
    <source>
        <dbReference type="ARBA" id="ARBA00004651"/>
    </source>
</evidence>
<dbReference type="InterPro" id="IPR003838">
    <property type="entry name" value="ABC3_permease_C"/>
</dbReference>
<dbReference type="EMBL" id="QFOT01000014">
    <property type="protein sequence ID" value="PZP56830.1"/>
    <property type="molecule type" value="Genomic_DNA"/>
</dbReference>
<keyword evidence="2" id="KW-1003">Cell membrane</keyword>
<evidence type="ECO:0000259" key="7">
    <source>
        <dbReference type="Pfam" id="PF02687"/>
    </source>
</evidence>
<feature type="transmembrane region" description="Helical" evidence="6">
    <location>
        <begin position="256"/>
        <end position="276"/>
    </location>
</feature>
<dbReference type="Proteomes" id="UP000249739">
    <property type="component" value="Unassembled WGS sequence"/>
</dbReference>
<proteinExistence type="predicted"/>
<evidence type="ECO:0000256" key="2">
    <source>
        <dbReference type="ARBA" id="ARBA00022475"/>
    </source>
</evidence>
<dbReference type="GO" id="GO:0016740">
    <property type="term" value="F:transferase activity"/>
    <property type="evidence" value="ECO:0007669"/>
    <property type="project" value="UniProtKB-KW"/>
</dbReference>
<feature type="transmembrane region" description="Helical" evidence="6">
    <location>
        <begin position="395"/>
        <end position="416"/>
    </location>
</feature>
<sequence length="837" mass="92456">MSMFFNTLRWAWRDMRGNWRHFRLVILCLFLSLMSVTAVQVTGASVLKSIDEQANVILGGDWVLRQLYAPVGEEARTWLKSRGADLADTTEMRVMLINPQTKDASLVELKGVDQKYPLYGEMKIESSGQDFQSNLEKGIIIERSLGERLGVDIGNMLQLGDAQFKLVAWIGKEPDRAGGGRFGLAPRAFISNENLKTTMLEQPGSMVYYDLRLRWQKNKDLSVLKKDFLEAFPESDWRFTDTEKASPQIQRQVNNIVQFLTLIGLSALLIGGIGIANGMRAYFQTRLVTIAIFKSIGMKTNVIRGIYLWQILAIGILGTLLGVLIGCGLPMIVAPQIQSFLPFPVSVYVAPSAIAVPLSFGLLTTLIFSLWPLGEAERVSPLLLLRNMGIHNANPHWKVVAAIIPLTIILSALIILSSESQLFSLFFIGGAIACFGLFYLSGKIIACIAWKISGKAGFSNRLALQNLGRKGNTTAQTLVSLGIGLTVLISIALIERNLSATLSENLPKDAPAFFFLDIQPDQKPEFERLVSAFPTASKLIVMPNLRGRIASVNGVDAKDALIDKRESWLLSNERGFTYTDALPAHSEIMSGNWWPKDYKGPPLISVVDDVERGFGVKPGDKMKFLILGREIEATIANVREVNWTTFTVNFAITFAPGALEGAPHSWLATVVADPNQETALQRAVTEKFPNISMIRLSDTIETVSNLIGQMNLAVRIMALLALGTGLIVLIEALIASRSQRSYDTVILKVVGVPQNILKHIMLAEFALLSGVATLTAAMIGTVVSWGVLDLWMDLQWNFYPLLILQTVVISMVFIILTSWLVLKNMLKSPAIKYLRNE</sequence>
<keyword evidence="4 6" id="KW-1133">Transmembrane helix</keyword>
<comment type="caution">
    <text evidence="8">The sequence shown here is derived from an EMBL/GenBank/DDBJ whole genome shotgun (WGS) entry which is preliminary data.</text>
</comment>
<gene>
    <name evidence="8" type="ORF">DI586_02445</name>
</gene>
<evidence type="ECO:0000313" key="9">
    <source>
        <dbReference type="Proteomes" id="UP000249739"/>
    </source>
</evidence>
<feature type="transmembrane region" description="Helical" evidence="6">
    <location>
        <begin position="306"/>
        <end position="333"/>
    </location>
</feature>
<feature type="transmembrane region" description="Helical" evidence="6">
    <location>
        <begin position="422"/>
        <end position="452"/>
    </location>
</feature>
<dbReference type="PANTHER" id="PTHR30287:SF1">
    <property type="entry name" value="INNER MEMBRANE PROTEIN"/>
    <property type="match status" value="1"/>
</dbReference>
<protein>
    <submittedName>
        <fullName evidence="8">Glycosyl transferase family 1</fullName>
    </submittedName>
</protein>